<dbReference type="GO" id="GO:0005524">
    <property type="term" value="F:ATP binding"/>
    <property type="evidence" value="ECO:0007669"/>
    <property type="project" value="UniProtKB-UniRule"/>
</dbReference>
<dbReference type="GO" id="GO:0003677">
    <property type="term" value="F:DNA binding"/>
    <property type="evidence" value="ECO:0007669"/>
    <property type="project" value="InterPro"/>
</dbReference>
<protein>
    <recommendedName>
        <fullName evidence="4">FtsK domain-containing protein</fullName>
    </recommendedName>
</protein>
<dbReference type="Pfam" id="PF01580">
    <property type="entry name" value="FtsK_SpoIIIE"/>
    <property type="match status" value="1"/>
</dbReference>
<dbReference type="AlphaFoldDB" id="A0AAE3DIK5"/>
<dbReference type="SUPFAM" id="SSF52540">
    <property type="entry name" value="P-loop containing nucleoside triphosphate hydrolases"/>
    <property type="match status" value="1"/>
</dbReference>
<evidence type="ECO:0000256" key="1">
    <source>
        <dbReference type="ARBA" id="ARBA00022741"/>
    </source>
</evidence>
<dbReference type="InterPro" id="IPR050206">
    <property type="entry name" value="FtsK/SpoIIIE/SftA"/>
</dbReference>
<accession>A0AAE3DIK5</accession>
<dbReference type="RefSeq" id="WP_308449238.1">
    <property type="nucleotide sequence ID" value="NZ_JAJEQC010000006.1"/>
</dbReference>
<keyword evidence="2 3" id="KW-0067">ATP-binding</keyword>
<evidence type="ECO:0000259" key="4">
    <source>
        <dbReference type="PROSITE" id="PS50901"/>
    </source>
</evidence>
<name>A0AAE3DIK5_9FIRM</name>
<evidence type="ECO:0000256" key="3">
    <source>
        <dbReference type="PROSITE-ProRule" id="PRU00289"/>
    </source>
</evidence>
<keyword evidence="6" id="KW-1185">Reference proteome</keyword>
<evidence type="ECO:0000313" key="5">
    <source>
        <dbReference type="EMBL" id="MCC2136879.1"/>
    </source>
</evidence>
<dbReference type="Proteomes" id="UP001199424">
    <property type="component" value="Unassembled WGS sequence"/>
</dbReference>
<dbReference type="InterPro" id="IPR027417">
    <property type="entry name" value="P-loop_NTPase"/>
</dbReference>
<dbReference type="GO" id="GO:0016020">
    <property type="term" value="C:membrane"/>
    <property type="evidence" value="ECO:0007669"/>
    <property type="project" value="UniProtKB-SubCell"/>
</dbReference>
<feature type="binding site" evidence="3">
    <location>
        <begin position="512"/>
        <end position="519"/>
    </location>
    <ligand>
        <name>ATP</name>
        <dbReference type="ChEBI" id="CHEBI:30616"/>
    </ligand>
</feature>
<organism evidence="5 6">
    <name type="scientific">Hominenteromicrobium mulieris</name>
    <dbReference type="NCBI Taxonomy" id="2885357"/>
    <lineage>
        <taxon>Bacteria</taxon>
        <taxon>Bacillati</taxon>
        <taxon>Bacillota</taxon>
        <taxon>Clostridia</taxon>
        <taxon>Eubacteriales</taxon>
        <taxon>Oscillospiraceae</taxon>
        <taxon>Hominenteromicrobium</taxon>
    </lineage>
</organism>
<evidence type="ECO:0000256" key="2">
    <source>
        <dbReference type="ARBA" id="ARBA00022840"/>
    </source>
</evidence>
<feature type="domain" description="FtsK" evidence="4">
    <location>
        <begin position="494"/>
        <end position="700"/>
    </location>
</feature>
<dbReference type="Gene3D" id="3.40.50.300">
    <property type="entry name" value="P-loop containing nucleotide triphosphate hydrolases"/>
    <property type="match status" value="1"/>
</dbReference>
<dbReference type="InterPro" id="IPR002543">
    <property type="entry name" value="FtsK_dom"/>
</dbReference>
<dbReference type="PANTHER" id="PTHR22683">
    <property type="entry name" value="SPORULATION PROTEIN RELATED"/>
    <property type="match status" value="1"/>
</dbReference>
<dbReference type="PANTHER" id="PTHR22683:SF41">
    <property type="entry name" value="DNA TRANSLOCASE FTSK"/>
    <property type="match status" value="1"/>
</dbReference>
<comment type="caution">
    <text evidence="5">The sequence shown here is derived from an EMBL/GenBank/DDBJ whole genome shotgun (WGS) entry which is preliminary data.</text>
</comment>
<sequence>MNAPFSAVFRTLNGTAASLSALHETLRRMEAETRTALRLNDQNRERRVCAVQDATDELLEDFAHEYDTLKGDAESLLSAAEIAMNDILDPHFHRMQPQYFSAAMQKPYNTATVCAEALIARMQKALSAIQAGAKKIKNAFLLPDAAGLIGSVSPDFRKSLYMPILDAYAHMRRCAEAIENAPAFTEKTARAHAVCTRKTRQIEAECTNLRAEILQKLKADTGAAITRTNAVLCTPPSAAIFAENAGHAPLFLGTLRLALPSGKMFTAPLTCTKLDRSVLFLTDNTAPHALFCSLALDLLKSDPAAVVHLADPAHCGNAYKDVFAAFTPSRRAEIWCSTQEFTRGTEALCHAAAENAPNAMHYVFIENMEQNIPEQTLEDLIRLMRANTCVRVLVSVRKAISLPHGFQQKFPALVQNAACCTAKNGGIYISEDVFTVPPEDLPTRRAAALSAVTAQMKKAAVLPLNARLPHAESWQKKSSEAGIFLPIGQSDVTRQPVTLAFTEEKPYALVIGDVNSGKSALLHTVALQIFANYTPDEVKLAIADFKEGAEFALYGASRLPAVEAVVENEDPDCAASFLRYYVSELHRRQSCFTALSADTGRLIRKYETYRAVQRETGAVSEILPRILLMIDEYQSLFEGNTETAALLSELVRKGRTYGVHLIMASQRGVSESARNTFTAELKDHFPTRLVFRCPPAAARRLFSDRAVDTGRENTGIAAAVLLKTGHALLNDEAGQTERATVSVQCFYAGDDLIERMCSLLPHVNGTGETAWLRYNAASRAAPSALPHGEVTFGDSVCLHKDRTASDADSLKDDGFVSFTPNGTHILCTGSDLRVPASVLCSAARFAEQEGLSLHVFCVESHPLLRLCPETATVYTTLAAQREALSRQLREGQNRAVNVFLEMSAEKEFTQPLGTLRPSADAALLKNAVAHSRLSVVFERRCKIVRSELPQLLALAPIHITAVGDSENLRAALPDTARITATAFDVPQKDSIHAYYCNRDTEKWGKIVLFQPFSPCQGHLFKSP</sequence>
<evidence type="ECO:0000313" key="6">
    <source>
        <dbReference type="Proteomes" id="UP001199424"/>
    </source>
</evidence>
<dbReference type="PROSITE" id="PS50901">
    <property type="entry name" value="FTSK"/>
    <property type="match status" value="1"/>
</dbReference>
<reference evidence="5" key="1">
    <citation type="submission" date="2021-10" db="EMBL/GenBank/DDBJ databases">
        <title>Anaerobic single-cell dispensing facilitates the cultivation of human gut bacteria.</title>
        <authorList>
            <person name="Afrizal A."/>
        </authorList>
    </citation>
    <scope>NUCLEOTIDE SEQUENCE</scope>
    <source>
        <strain evidence="5">CLA-AA-H250</strain>
    </source>
</reference>
<gene>
    <name evidence="5" type="ORF">LKD31_07595</name>
</gene>
<proteinExistence type="predicted"/>
<dbReference type="EMBL" id="JAJEQC010000006">
    <property type="protein sequence ID" value="MCC2136879.1"/>
    <property type="molecule type" value="Genomic_DNA"/>
</dbReference>
<keyword evidence="1 3" id="KW-0547">Nucleotide-binding</keyword>